<dbReference type="PANTHER" id="PTHR38095">
    <property type="entry name" value="ANAEROBIC DIMETHYL SULFOXIDE REDUCTASE CHAIN YNFH"/>
    <property type="match status" value="1"/>
</dbReference>
<proteinExistence type="predicted"/>
<keyword evidence="1" id="KW-0812">Transmembrane</keyword>
<keyword evidence="2" id="KW-0560">Oxidoreductase</keyword>
<feature type="transmembrane region" description="Helical" evidence="1">
    <location>
        <begin position="219"/>
        <end position="246"/>
    </location>
</feature>
<evidence type="ECO:0000313" key="3">
    <source>
        <dbReference type="Proteomes" id="UP001156318"/>
    </source>
</evidence>
<feature type="transmembrane region" description="Helical" evidence="1">
    <location>
        <begin position="112"/>
        <end position="133"/>
    </location>
</feature>
<sequence length="277" mass="30404">MHEIPLLMFTLLMQMSVGLTLFISLALLLLSGEETAKTTRLMIVPLLVGCVSAGVGLICSMLHLGYPLNALNALRHFASSWLSREIIFAGAYLAMLGAATLLALLKHVLWRWLMPFALALGLIDIFCMSAIYAHSGVMTWTHYTTWLLFFGSVGVTGAVAQSWLVAHPQEQAVRSTLLWSGAITALVALAVRALFQPFYLEYLAQMSLSDVVTFPHQPLRAWCALAAVRTLAWLLAFVGAALLVINARYQKRVTLICAAVALVLSEVLFRYVFFSIG</sequence>
<feature type="transmembrane region" description="Helical" evidence="1">
    <location>
        <begin position="86"/>
        <end position="105"/>
    </location>
</feature>
<feature type="transmembrane region" description="Helical" evidence="1">
    <location>
        <begin position="42"/>
        <end position="66"/>
    </location>
</feature>
<reference evidence="2 3" key="1">
    <citation type="submission" date="2021-05" db="EMBL/GenBank/DDBJ databases">
        <title>Isolation, identification, and the growth promoting effects of Pantoea dispersa strain YSD J2 from the aboveground leaves of Cyperus esculentus L.Var. Sativus.</title>
        <authorList>
            <person name="Wang S."/>
            <person name="Tang X.M."/>
            <person name="Huang Y.N."/>
        </authorList>
    </citation>
    <scope>NUCLEOTIDE SEQUENCE [LARGE SCALE GENOMIC DNA]</scope>
    <source>
        <strain evidence="3">YSD YN2</strain>
    </source>
</reference>
<keyword evidence="1" id="KW-1133">Transmembrane helix</keyword>
<dbReference type="PANTHER" id="PTHR38095:SF2">
    <property type="entry name" value="ANAEROBIC DIMETHYL SULFOXIDE REDUCTASE CHAIN C"/>
    <property type="match status" value="1"/>
</dbReference>
<accession>A0ABY6JC58</accession>
<name>A0ABY6JC58_9ENTR</name>
<gene>
    <name evidence="2" type="ORF">KFZ77_16510</name>
</gene>
<dbReference type="RefSeq" id="WP_264384814.1">
    <property type="nucleotide sequence ID" value="NZ_CP074352.1"/>
</dbReference>
<feature type="transmembrane region" description="Helical" evidence="1">
    <location>
        <begin position="145"/>
        <end position="165"/>
    </location>
</feature>
<dbReference type="EMBL" id="CP074352">
    <property type="protein sequence ID" value="UYU31415.1"/>
    <property type="molecule type" value="Genomic_DNA"/>
</dbReference>
<dbReference type="InterPro" id="IPR007059">
    <property type="entry name" value="DmsC"/>
</dbReference>
<feature type="transmembrane region" description="Helical" evidence="1">
    <location>
        <begin position="253"/>
        <end position="273"/>
    </location>
</feature>
<keyword evidence="1" id="KW-0472">Membrane</keyword>
<feature type="transmembrane region" description="Helical" evidence="1">
    <location>
        <begin position="177"/>
        <end position="199"/>
    </location>
</feature>
<protein>
    <submittedName>
        <fullName evidence="2">Dimethyl sulfoxide reductase anchor subunit</fullName>
        <ecNumber evidence="2">1.8.5.3</ecNumber>
    </submittedName>
</protein>
<dbReference type="GO" id="GO:0016491">
    <property type="term" value="F:oxidoreductase activity"/>
    <property type="evidence" value="ECO:0007669"/>
    <property type="project" value="UniProtKB-KW"/>
</dbReference>
<evidence type="ECO:0000313" key="2">
    <source>
        <dbReference type="EMBL" id="UYU31415.1"/>
    </source>
</evidence>
<organism evidence="2 3">
    <name type="scientific">Siccibacter colletis</name>
    <dbReference type="NCBI Taxonomy" id="1505757"/>
    <lineage>
        <taxon>Bacteria</taxon>
        <taxon>Pseudomonadati</taxon>
        <taxon>Pseudomonadota</taxon>
        <taxon>Gammaproteobacteria</taxon>
        <taxon>Enterobacterales</taxon>
        <taxon>Enterobacteriaceae</taxon>
        <taxon>Siccibacter</taxon>
    </lineage>
</organism>
<dbReference type="Proteomes" id="UP001156318">
    <property type="component" value="Chromosome"/>
</dbReference>
<evidence type="ECO:0000256" key="1">
    <source>
        <dbReference type="SAM" id="Phobius"/>
    </source>
</evidence>
<dbReference type="Pfam" id="PF04976">
    <property type="entry name" value="DmsC"/>
    <property type="match status" value="1"/>
</dbReference>
<keyword evidence="3" id="KW-1185">Reference proteome</keyword>
<feature type="transmembrane region" description="Helical" evidence="1">
    <location>
        <begin position="6"/>
        <end position="30"/>
    </location>
</feature>
<dbReference type="EC" id="1.8.5.3" evidence="2"/>